<gene>
    <name evidence="2" type="ORF">BOX15_Mlig025441g1</name>
</gene>
<feature type="compositionally biased region" description="Basic residues" evidence="1">
    <location>
        <begin position="14"/>
        <end position="23"/>
    </location>
</feature>
<reference evidence="2 3" key="1">
    <citation type="submission" date="2017-06" db="EMBL/GenBank/DDBJ databases">
        <title>A platform for efficient transgenesis in Macrostomum lignano, a flatworm model organism for stem cell research.</title>
        <authorList>
            <person name="Berezikov E."/>
        </authorList>
    </citation>
    <scope>NUCLEOTIDE SEQUENCE [LARGE SCALE GENOMIC DNA]</scope>
    <source>
        <strain evidence="2">DV1</strain>
        <tissue evidence="2">Whole organism</tissue>
    </source>
</reference>
<comment type="caution">
    <text evidence="2">The sequence shown here is derived from an EMBL/GenBank/DDBJ whole genome shotgun (WGS) entry which is preliminary data.</text>
</comment>
<dbReference type="EMBL" id="NIVC01002767">
    <property type="protein sequence ID" value="PAA55354.1"/>
    <property type="molecule type" value="Genomic_DNA"/>
</dbReference>
<feature type="compositionally biased region" description="Low complexity" evidence="1">
    <location>
        <begin position="24"/>
        <end position="40"/>
    </location>
</feature>
<dbReference type="AlphaFoldDB" id="A0A267E334"/>
<organism evidence="2 3">
    <name type="scientific">Macrostomum lignano</name>
    <dbReference type="NCBI Taxonomy" id="282301"/>
    <lineage>
        <taxon>Eukaryota</taxon>
        <taxon>Metazoa</taxon>
        <taxon>Spiralia</taxon>
        <taxon>Lophotrochozoa</taxon>
        <taxon>Platyhelminthes</taxon>
        <taxon>Rhabditophora</taxon>
        <taxon>Macrostomorpha</taxon>
        <taxon>Macrostomida</taxon>
        <taxon>Macrostomidae</taxon>
        <taxon>Macrostomum</taxon>
    </lineage>
</organism>
<evidence type="ECO:0000256" key="1">
    <source>
        <dbReference type="SAM" id="MobiDB-lite"/>
    </source>
</evidence>
<keyword evidence="3" id="KW-1185">Reference proteome</keyword>
<feature type="region of interest" description="Disordered" evidence="1">
    <location>
        <begin position="1"/>
        <end position="41"/>
    </location>
</feature>
<sequence>QLHVPTLVNMAPRRTQRNTKKSRSSAAGSSTSKTLKSSMSRQTRIEDFFRIVPRLPAPSAANMNERHQMAVRDSNPAPVVDGSGDNAALTRMARETRPPTDALSGAHDVEQCRSRTFEEIFSIEAFRQDWYSALCQADAFAPQCILRCLKNLTNQTKEL</sequence>
<feature type="region of interest" description="Disordered" evidence="1">
    <location>
        <begin position="61"/>
        <end position="85"/>
    </location>
</feature>
<proteinExistence type="predicted"/>
<name>A0A267E334_9PLAT</name>
<accession>A0A267E334</accession>
<evidence type="ECO:0000313" key="3">
    <source>
        <dbReference type="Proteomes" id="UP000215902"/>
    </source>
</evidence>
<evidence type="ECO:0000313" key="2">
    <source>
        <dbReference type="EMBL" id="PAA55354.1"/>
    </source>
</evidence>
<dbReference type="Proteomes" id="UP000215902">
    <property type="component" value="Unassembled WGS sequence"/>
</dbReference>
<feature type="non-terminal residue" evidence="2">
    <location>
        <position position="1"/>
    </location>
</feature>
<protein>
    <submittedName>
        <fullName evidence="2">Uncharacterized protein</fullName>
    </submittedName>
</protein>